<evidence type="ECO:0000256" key="5">
    <source>
        <dbReference type="ARBA" id="ARBA00022970"/>
    </source>
</evidence>
<dbReference type="OrthoDB" id="3572933at2"/>
<evidence type="ECO:0000256" key="7">
    <source>
        <dbReference type="ARBA" id="ARBA00023136"/>
    </source>
</evidence>
<dbReference type="GO" id="GO:0006865">
    <property type="term" value="P:amino acid transport"/>
    <property type="evidence" value="ECO:0007669"/>
    <property type="project" value="UniProtKB-KW"/>
</dbReference>
<evidence type="ECO:0000256" key="4">
    <source>
        <dbReference type="ARBA" id="ARBA00022692"/>
    </source>
</evidence>
<reference evidence="10" key="1">
    <citation type="submission" date="2022-06" db="EMBL/GenBank/DDBJ databases">
        <title>Sequencing the genomes of 1000 actinobacteria strains.</title>
        <authorList>
            <person name="Klenk H.-P."/>
        </authorList>
    </citation>
    <scope>NUCLEOTIDE SEQUENCE</scope>
    <source>
        <strain evidence="10">DSM 22016</strain>
    </source>
</reference>
<feature type="transmembrane region" description="Helical" evidence="9">
    <location>
        <begin position="141"/>
        <end position="163"/>
    </location>
</feature>
<keyword evidence="6 9" id="KW-1133">Transmembrane helix</keyword>
<comment type="caution">
    <text evidence="10">The sequence shown here is derived from an EMBL/GenBank/DDBJ whole genome shotgun (WGS) entry which is preliminary data.</text>
</comment>
<keyword evidence="3" id="KW-1003">Cell membrane</keyword>
<evidence type="ECO:0000256" key="9">
    <source>
        <dbReference type="SAM" id="Phobius"/>
    </source>
</evidence>
<feature type="transmembrane region" description="Helical" evidence="9">
    <location>
        <begin position="184"/>
        <end position="206"/>
    </location>
</feature>
<protein>
    <submittedName>
        <fullName evidence="10">Branched-chain amino acid transport system permease protein</fullName>
    </submittedName>
</protein>
<sequence>MTEFLQIVLDGLMTGVVYAALALALGVVFQGTGMLNLSQGELAVVAAYIAWACTQAGIPIWPAIAIAIVASAVLGAVIYHGVVRFVPPHREDSLMTLGVTLLLGLNAIVSMVWGTDPRAFPSPFGTWVANFGGLRLTSQQLGGVALVGATMLVMAVVFTRTTFGLRLRAVAQNPRSAAYLGLRSGLWLSAGWAAACAVGAVAGIVAAPTAGLSPAMMTVPLLMALAAANIGGISSRVGVVVGGLLIGLLTAIGGRYIPGLGGDLNVVFAFAAVIAVILVKPAGLFGRESVVRA</sequence>
<comment type="similarity">
    <text evidence="8">Belongs to the binding-protein-dependent transport system permease family. LivHM subfamily.</text>
</comment>
<organism evidence="10 11">
    <name type="scientific">Agromyces terreus</name>
    <dbReference type="NCBI Taxonomy" id="424795"/>
    <lineage>
        <taxon>Bacteria</taxon>
        <taxon>Bacillati</taxon>
        <taxon>Actinomycetota</taxon>
        <taxon>Actinomycetes</taxon>
        <taxon>Micrococcales</taxon>
        <taxon>Microbacteriaceae</taxon>
        <taxon>Agromyces</taxon>
    </lineage>
</organism>
<keyword evidence="2" id="KW-0813">Transport</keyword>
<dbReference type="EMBL" id="JAMZDY010000001">
    <property type="protein sequence ID" value="MCP2371830.1"/>
    <property type="molecule type" value="Genomic_DNA"/>
</dbReference>
<proteinExistence type="inferred from homology"/>
<dbReference type="CDD" id="cd06582">
    <property type="entry name" value="TM_PBP1_LivH_like"/>
    <property type="match status" value="1"/>
</dbReference>
<feature type="transmembrane region" description="Helical" evidence="9">
    <location>
        <begin position="12"/>
        <end position="29"/>
    </location>
</feature>
<dbReference type="GO" id="GO:0022857">
    <property type="term" value="F:transmembrane transporter activity"/>
    <property type="evidence" value="ECO:0007669"/>
    <property type="project" value="InterPro"/>
</dbReference>
<feature type="transmembrane region" description="Helical" evidence="9">
    <location>
        <begin position="94"/>
        <end position="113"/>
    </location>
</feature>
<evidence type="ECO:0000256" key="6">
    <source>
        <dbReference type="ARBA" id="ARBA00022989"/>
    </source>
</evidence>
<dbReference type="AlphaFoldDB" id="A0A9X2KD14"/>
<feature type="transmembrane region" description="Helical" evidence="9">
    <location>
        <begin position="212"/>
        <end position="230"/>
    </location>
</feature>
<evidence type="ECO:0000313" key="11">
    <source>
        <dbReference type="Proteomes" id="UP001139722"/>
    </source>
</evidence>
<dbReference type="InterPro" id="IPR052157">
    <property type="entry name" value="BCAA_transport_permease"/>
</dbReference>
<keyword evidence="4 9" id="KW-0812">Transmembrane</keyword>
<dbReference type="PANTHER" id="PTHR11795:SF451">
    <property type="entry name" value="ABC TRANSPORTER PERMEASE PROTEIN"/>
    <property type="match status" value="1"/>
</dbReference>
<feature type="transmembrane region" description="Helical" evidence="9">
    <location>
        <begin position="64"/>
        <end position="82"/>
    </location>
</feature>
<dbReference type="Proteomes" id="UP001139722">
    <property type="component" value="Unassembled WGS sequence"/>
</dbReference>
<gene>
    <name evidence="10" type="ORF">BJ978_002506</name>
</gene>
<evidence type="ECO:0000256" key="2">
    <source>
        <dbReference type="ARBA" id="ARBA00022448"/>
    </source>
</evidence>
<keyword evidence="5" id="KW-0029">Amino-acid transport</keyword>
<evidence type="ECO:0000313" key="10">
    <source>
        <dbReference type="EMBL" id="MCP2371830.1"/>
    </source>
</evidence>
<dbReference type="Pfam" id="PF02653">
    <property type="entry name" value="BPD_transp_2"/>
    <property type="match status" value="1"/>
</dbReference>
<evidence type="ECO:0000256" key="3">
    <source>
        <dbReference type="ARBA" id="ARBA00022475"/>
    </source>
</evidence>
<dbReference type="RefSeq" id="WP_156998009.1">
    <property type="nucleotide sequence ID" value="NZ_BAAANU010000003.1"/>
</dbReference>
<keyword evidence="7 9" id="KW-0472">Membrane</keyword>
<keyword evidence="11" id="KW-1185">Reference proteome</keyword>
<name>A0A9X2KD14_9MICO</name>
<dbReference type="GO" id="GO:0005886">
    <property type="term" value="C:plasma membrane"/>
    <property type="evidence" value="ECO:0007669"/>
    <property type="project" value="UniProtKB-SubCell"/>
</dbReference>
<evidence type="ECO:0000256" key="8">
    <source>
        <dbReference type="ARBA" id="ARBA00037998"/>
    </source>
</evidence>
<evidence type="ECO:0000256" key="1">
    <source>
        <dbReference type="ARBA" id="ARBA00004651"/>
    </source>
</evidence>
<dbReference type="InterPro" id="IPR001851">
    <property type="entry name" value="ABC_transp_permease"/>
</dbReference>
<comment type="subcellular location">
    <subcellularLocation>
        <location evidence="1">Cell membrane</location>
        <topology evidence="1">Multi-pass membrane protein</topology>
    </subcellularLocation>
</comment>
<dbReference type="PANTHER" id="PTHR11795">
    <property type="entry name" value="BRANCHED-CHAIN AMINO ACID TRANSPORT SYSTEM PERMEASE PROTEIN LIVH"/>
    <property type="match status" value="1"/>
</dbReference>
<feature type="transmembrane region" description="Helical" evidence="9">
    <location>
        <begin position="264"/>
        <end position="285"/>
    </location>
</feature>
<feature type="transmembrane region" description="Helical" evidence="9">
    <location>
        <begin position="237"/>
        <end position="258"/>
    </location>
</feature>
<accession>A0A9X2KD14</accession>